<proteinExistence type="inferred from homology"/>
<dbReference type="Pfam" id="PF10233">
    <property type="entry name" value="Cg6151-P"/>
    <property type="match status" value="1"/>
</dbReference>
<gene>
    <name evidence="11" type="ORF">PICMEDRAFT_14877</name>
</gene>
<evidence type="ECO:0000256" key="2">
    <source>
        <dbReference type="ARBA" id="ARBA00004653"/>
    </source>
</evidence>
<keyword evidence="8" id="KW-0333">Golgi apparatus</keyword>
<evidence type="ECO:0000256" key="8">
    <source>
        <dbReference type="ARBA" id="ARBA00023034"/>
    </source>
</evidence>
<dbReference type="InterPro" id="IPR019365">
    <property type="entry name" value="TVP18/Ca-channel_flower"/>
</dbReference>
<reference evidence="11 12" key="1">
    <citation type="journal article" date="2016" name="Proc. Natl. Acad. Sci. U.S.A.">
        <title>Comparative genomics of biotechnologically important yeasts.</title>
        <authorList>
            <person name="Riley R."/>
            <person name="Haridas S."/>
            <person name="Wolfe K.H."/>
            <person name="Lopes M.R."/>
            <person name="Hittinger C.T."/>
            <person name="Goeker M."/>
            <person name="Salamov A.A."/>
            <person name="Wisecaver J.H."/>
            <person name="Long T.M."/>
            <person name="Calvey C.H."/>
            <person name="Aerts A.L."/>
            <person name="Barry K.W."/>
            <person name="Choi C."/>
            <person name="Clum A."/>
            <person name="Coughlan A.Y."/>
            <person name="Deshpande S."/>
            <person name="Douglass A.P."/>
            <person name="Hanson S.J."/>
            <person name="Klenk H.-P."/>
            <person name="LaButti K.M."/>
            <person name="Lapidus A."/>
            <person name="Lindquist E.A."/>
            <person name="Lipzen A.M."/>
            <person name="Meier-Kolthoff J.P."/>
            <person name="Ohm R.A."/>
            <person name="Otillar R.P."/>
            <person name="Pangilinan J.L."/>
            <person name="Peng Y."/>
            <person name="Rokas A."/>
            <person name="Rosa C.A."/>
            <person name="Scheuner C."/>
            <person name="Sibirny A.A."/>
            <person name="Slot J.C."/>
            <person name="Stielow J.B."/>
            <person name="Sun H."/>
            <person name="Kurtzman C.P."/>
            <person name="Blackwell M."/>
            <person name="Grigoriev I.V."/>
            <person name="Jeffries T.W."/>
        </authorList>
    </citation>
    <scope>NUCLEOTIDE SEQUENCE [LARGE SCALE GENOMIC DNA]</scope>
    <source>
        <strain evidence="11 12">NRRL Y-2026</strain>
    </source>
</reference>
<keyword evidence="6 10" id="KW-0812">Transmembrane</keyword>
<dbReference type="SMART" id="SM01077">
    <property type="entry name" value="Cg6151-P"/>
    <property type="match status" value="1"/>
</dbReference>
<evidence type="ECO:0000256" key="10">
    <source>
        <dbReference type="SAM" id="Phobius"/>
    </source>
</evidence>
<dbReference type="GO" id="GO:0000139">
    <property type="term" value="C:Golgi membrane"/>
    <property type="evidence" value="ECO:0007669"/>
    <property type="project" value="UniProtKB-SubCell"/>
</dbReference>
<evidence type="ECO:0000256" key="6">
    <source>
        <dbReference type="ARBA" id="ARBA00022692"/>
    </source>
</evidence>
<name>A0A1E3NTE4_9ASCO</name>
<keyword evidence="7 10" id="KW-1133">Transmembrane helix</keyword>
<keyword evidence="12" id="KW-1185">Reference proteome</keyword>
<evidence type="ECO:0000256" key="5">
    <source>
        <dbReference type="ARBA" id="ARBA00020655"/>
    </source>
</evidence>
<evidence type="ECO:0000256" key="4">
    <source>
        <dbReference type="ARBA" id="ARBA00013563"/>
    </source>
</evidence>
<evidence type="ECO:0000313" key="11">
    <source>
        <dbReference type="EMBL" id="ODQ49415.1"/>
    </source>
</evidence>
<dbReference type="GeneID" id="30177264"/>
<dbReference type="EMBL" id="KV454001">
    <property type="protein sequence ID" value="ODQ49415.1"/>
    <property type="molecule type" value="Genomic_DNA"/>
</dbReference>
<comment type="function">
    <text evidence="1">Golgi membrane protein involved in vesicular trafficking.</text>
</comment>
<sequence>MAFGDYLKISGFLADMKSRNLSLYGQWIGIGSIFLSLALGIANLFHINLVFIFGIIAIVQAPVLALVEIPFLLKIFRIPDSIISFIQQLDTNPNRAAFYTVMAVLQWLSLTCMATSLLTLAILFTVNIFLYGGAAIMKQDFHKSNVVATVQVSETPSEAQIRNVL</sequence>
<feature type="transmembrane region" description="Helical" evidence="10">
    <location>
        <begin position="97"/>
        <end position="130"/>
    </location>
</feature>
<dbReference type="STRING" id="763406.A0A1E3NTE4"/>
<dbReference type="PANTHER" id="PTHR13314:SF2">
    <property type="entry name" value="CALCIUM CHANNEL FLOWER HOMOLOG"/>
    <property type="match status" value="1"/>
</dbReference>
<dbReference type="Proteomes" id="UP000094455">
    <property type="component" value="Unassembled WGS sequence"/>
</dbReference>
<dbReference type="OrthoDB" id="5591789at2759"/>
<organism evidence="11 12">
    <name type="scientific">Pichia membranifaciens NRRL Y-2026</name>
    <dbReference type="NCBI Taxonomy" id="763406"/>
    <lineage>
        <taxon>Eukaryota</taxon>
        <taxon>Fungi</taxon>
        <taxon>Dikarya</taxon>
        <taxon>Ascomycota</taxon>
        <taxon>Saccharomycotina</taxon>
        <taxon>Pichiomycetes</taxon>
        <taxon>Pichiales</taxon>
        <taxon>Pichiaceae</taxon>
        <taxon>Pichia</taxon>
    </lineage>
</organism>
<dbReference type="AlphaFoldDB" id="A0A1E3NTE4"/>
<evidence type="ECO:0000256" key="1">
    <source>
        <dbReference type="ARBA" id="ARBA00003246"/>
    </source>
</evidence>
<feature type="transmembrane region" description="Helical" evidence="10">
    <location>
        <begin position="51"/>
        <end position="76"/>
    </location>
</feature>
<evidence type="ECO:0000313" key="12">
    <source>
        <dbReference type="Proteomes" id="UP000094455"/>
    </source>
</evidence>
<comment type="subcellular location">
    <subcellularLocation>
        <location evidence="2">Golgi apparatus membrane</location>
        <topology evidence="2">Multi-pass membrane protein</topology>
    </subcellularLocation>
</comment>
<protein>
    <recommendedName>
        <fullName evidence="4">Golgi apparatus membrane protein TVP18</fullName>
    </recommendedName>
    <alternativeName>
        <fullName evidence="5">Golgi apparatus membrane protein tvp18</fullName>
    </alternativeName>
</protein>
<comment type="similarity">
    <text evidence="3">Belongs to the TVP18 family.</text>
</comment>
<dbReference type="RefSeq" id="XP_019020528.1">
    <property type="nucleotide sequence ID" value="XM_019160577.1"/>
</dbReference>
<feature type="transmembrane region" description="Helical" evidence="10">
    <location>
        <begin position="21"/>
        <end position="45"/>
    </location>
</feature>
<keyword evidence="9 10" id="KW-0472">Membrane</keyword>
<evidence type="ECO:0000256" key="7">
    <source>
        <dbReference type="ARBA" id="ARBA00022989"/>
    </source>
</evidence>
<evidence type="ECO:0000256" key="3">
    <source>
        <dbReference type="ARBA" id="ARBA00005738"/>
    </source>
</evidence>
<evidence type="ECO:0000256" key="9">
    <source>
        <dbReference type="ARBA" id="ARBA00023136"/>
    </source>
</evidence>
<dbReference type="PANTHER" id="PTHR13314">
    <property type="entry name" value="CALCIUM CHANNEL FLOWER HOMOLOG"/>
    <property type="match status" value="1"/>
</dbReference>
<accession>A0A1E3NTE4</accession>
<dbReference type="GO" id="GO:0016192">
    <property type="term" value="P:vesicle-mediated transport"/>
    <property type="evidence" value="ECO:0007669"/>
    <property type="project" value="TreeGrafter"/>
</dbReference>